<dbReference type="InterPro" id="IPR027294">
    <property type="entry name" value="NPS_rcpt"/>
</dbReference>
<feature type="compositionally biased region" description="Polar residues" evidence="5">
    <location>
        <begin position="1"/>
        <end position="17"/>
    </location>
</feature>
<evidence type="ECO:0000256" key="6">
    <source>
        <dbReference type="SAM" id="Phobius"/>
    </source>
</evidence>
<feature type="transmembrane region" description="Helical" evidence="6">
    <location>
        <begin position="203"/>
        <end position="221"/>
    </location>
</feature>
<feature type="non-terminal residue" evidence="8">
    <location>
        <position position="235"/>
    </location>
</feature>
<evidence type="ECO:0000313" key="9">
    <source>
        <dbReference type="Proteomes" id="UP001217089"/>
    </source>
</evidence>
<dbReference type="InterPro" id="IPR017452">
    <property type="entry name" value="GPCR_Rhodpsn_7TM"/>
</dbReference>
<keyword evidence="9" id="KW-1185">Reference proteome</keyword>
<keyword evidence="3 6" id="KW-1133">Transmembrane helix</keyword>
<evidence type="ECO:0000256" key="2">
    <source>
        <dbReference type="ARBA" id="ARBA00022692"/>
    </source>
</evidence>
<keyword evidence="2 6" id="KW-0812">Transmembrane</keyword>
<feature type="domain" description="G-protein coupled receptors family 1 profile" evidence="7">
    <location>
        <begin position="64"/>
        <end position="142"/>
    </location>
</feature>
<dbReference type="Pfam" id="PF00001">
    <property type="entry name" value="7tm_1"/>
    <property type="match status" value="1"/>
</dbReference>
<dbReference type="PROSITE" id="PS50262">
    <property type="entry name" value="G_PROTEIN_RECEP_F1_2"/>
    <property type="match status" value="1"/>
</dbReference>
<evidence type="ECO:0000256" key="1">
    <source>
        <dbReference type="ARBA" id="ARBA00004370"/>
    </source>
</evidence>
<comment type="caution">
    <text evidence="8">The sequence shown here is derived from an EMBL/GenBank/DDBJ whole genome shotgun (WGS) entry which is preliminary data.</text>
</comment>
<organism evidence="8 9">
    <name type="scientific">Tegillarca granosa</name>
    <name type="common">Malaysian cockle</name>
    <name type="synonym">Anadara granosa</name>
    <dbReference type="NCBI Taxonomy" id="220873"/>
    <lineage>
        <taxon>Eukaryota</taxon>
        <taxon>Metazoa</taxon>
        <taxon>Spiralia</taxon>
        <taxon>Lophotrochozoa</taxon>
        <taxon>Mollusca</taxon>
        <taxon>Bivalvia</taxon>
        <taxon>Autobranchia</taxon>
        <taxon>Pteriomorphia</taxon>
        <taxon>Arcoida</taxon>
        <taxon>Arcoidea</taxon>
        <taxon>Arcidae</taxon>
        <taxon>Tegillarca</taxon>
    </lineage>
</organism>
<comment type="subcellular location">
    <subcellularLocation>
        <location evidence="1">Membrane</location>
    </subcellularLocation>
</comment>
<dbReference type="PANTHER" id="PTHR24244">
    <property type="entry name" value="NEUROPEPTIDE S RECEPTOR"/>
    <property type="match status" value="1"/>
</dbReference>
<evidence type="ECO:0000313" key="8">
    <source>
        <dbReference type="EMBL" id="KAJ8301860.1"/>
    </source>
</evidence>
<gene>
    <name evidence="8" type="ORF">KUTeg_020847</name>
</gene>
<feature type="transmembrane region" description="Helical" evidence="6">
    <location>
        <begin position="81"/>
        <end position="101"/>
    </location>
</feature>
<evidence type="ECO:0000256" key="5">
    <source>
        <dbReference type="SAM" id="MobiDB-lite"/>
    </source>
</evidence>
<accession>A0ABQ9EEJ2</accession>
<reference evidence="8 9" key="1">
    <citation type="submission" date="2022-12" db="EMBL/GenBank/DDBJ databases">
        <title>Chromosome-level genome of Tegillarca granosa.</title>
        <authorList>
            <person name="Kim J."/>
        </authorList>
    </citation>
    <scope>NUCLEOTIDE SEQUENCE [LARGE SCALE GENOMIC DNA]</scope>
    <source>
        <strain evidence="8">Teg-2019</strain>
        <tissue evidence="8">Adductor muscle</tissue>
    </source>
</reference>
<name>A0ABQ9EEJ2_TEGGR</name>
<feature type="transmembrane region" description="Helical" evidence="6">
    <location>
        <begin position="49"/>
        <end position="74"/>
    </location>
</feature>
<evidence type="ECO:0000256" key="3">
    <source>
        <dbReference type="ARBA" id="ARBA00022989"/>
    </source>
</evidence>
<dbReference type="Gene3D" id="1.20.1070.10">
    <property type="entry name" value="Rhodopsin 7-helix transmembrane proteins"/>
    <property type="match status" value="2"/>
</dbReference>
<protein>
    <recommendedName>
        <fullName evidence="7">G-protein coupled receptors family 1 profile domain-containing protein</fullName>
    </recommendedName>
</protein>
<keyword evidence="4 6" id="KW-0472">Membrane</keyword>
<evidence type="ECO:0000256" key="4">
    <source>
        <dbReference type="ARBA" id="ARBA00023136"/>
    </source>
</evidence>
<feature type="region of interest" description="Disordered" evidence="5">
    <location>
        <begin position="1"/>
        <end position="28"/>
    </location>
</feature>
<dbReference type="InterPro" id="IPR000276">
    <property type="entry name" value="GPCR_Rhodpsn"/>
</dbReference>
<dbReference type="SUPFAM" id="SSF81321">
    <property type="entry name" value="Family A G protein-coupled receptor-like"/>
    <property type="match status" value="1"/>
</dbReference>
<feature type="transmembrane region" description="Helical" evidence="6">
    <location>
        <begin position="135"/>
        <end position="168"/>
    </location>
</feature>
<sequence>MVRMTTVGSQNDTNSKNGSTDGGRGVVGDGSGGGSGGGNIYDYPVHKNAALVITWVELVFMLILNGVVIAGLLCRRRRNRLSFFVLHLAFTDFGLGLLYLLPDAITRTTEQWYAGETVCIMYQYISHVMPYVSSFMLVVAVVIFVCGVMFVPAIIICVCYSLIVYTIWIRLKRGMHIAPKRTRNSADLDQMHNKGRTGLMSRAKVKSIIMTFVVVIVYSFYNNIINKSMNLKSQR</sequence>
<dbReference type="EMBL" id="JARBDR010000918">
    <property type="protein sequence ID" value="KAJ8301860.1"/>
    <property type="molecule type" value="Genomic_DNA"/>
</dbReference>
<evidence type="ECO:0000259" key="7">
    <source>
        <dbReference type="PROSITE" id="PS50262"/>
    </source>
</evidence>
<dbReference type="Proteomes" id="UP001217089">
    <property type="component" value="Unassembled WGS sequence"/>
</dbReference>
<dbReference type="PANTHER" id="PTHR24244:SF1">
    <property type="entry name" value="G-PROTEIN COUPLED RECEPTORS FAMILY 1 PROFILE DOMAIN-CONTAINING PROTEIN"/>
    <property type="match status" value="1"/>
</dbReference>
<proteinExistence type="predicted"/>